<gene>
    <name evidence="1" type="ORF">Q4Q50_05040</name>
</gene>
<sequence length="420" mass="48625">MLHGFPNQINTFSKVAKAVKVFRHAQHIQLNLKSDSSIGELLLKEEIIGYRDKKLTIEEYLQKQREKKASNRSYEASARGIRELLVHLKFLEHKNGQYFCTEYINFELFDFKKNLVSDVHKKNWKKILSNISLGEFGFHPYKVLLKLVEKNPGLNRKFSCLCLETIDDSEEELSRVCDLIKKAEEIYKNHSKKRKLEEIIAELVNDSPNNINNAIKILPSFAEQAGDIVIEKNNKLFLKEKNHQTTNKESAKLFLKNQKKSSRKVSANEIANAGTLYNEGDIDYVIMDENHAENMRETLSLRADRLKRHNIIVKIIAKILENKGFTLYESPYDCLARRENDAIIFEVKSLNGYMGDEVSQVRAALAQLKYYEEFSDLQGAKKVTLVAVFEVKISEEHENWLSKHGIKCHTHNDLDEMFAN</sequence>
<evidence type="ECO:0000313" key="2">
    <source>
        <dbReference type="Proteomes" id="UP001249505"/>
    </source>
</evidence>
<name>A0ABU3FX47_9GAMM</name>
<dbReference type="EMBL" id="JAUOES010000004">
    <property type="protein sequence ID" value="MDT3279662.1"/>
    <property type="molecule type" value="Genomic_DNA"/>
</dbReference>
<protein>
    <recommendedName>
        <fullName evidence="3">Protein NO VEIN C-terminal domain-containing protein</fullName>
    </recommendedName>
</protein>
<dbReference type="Proteomes" id="UP001249505">
    <property type="component" value="Unassembled WGS sequence"/>
</dbReference>
<evidence type="ECO:0000313" key="1">
    <source>
        <dbReference type="EMBL" id="MDT3279662.1"/>
    </source>
</evidence>
<accession>A0ABU3FX47</accession>
<proteinExistence type="predicted"/>
<dbReference type="RefSeq" id="WP_311898664.1">
    <property type="nucleotide sequence ID" value="NZ_JAUOES010000004.1"/>
</dbReference>
<keyword evidence="2" id="KW-1185">Reference proteome</keyword>
<evidence type="ECO:0008006" key="3">
    <source>
        <dbReference type="Google" id="ProtNLM"/>
    </source>
</evidence>
<comment type="caution">
    <text evidence="1">The sequence shown here is derived from an EMBL/GenBank/DDBJ whole genome shotgun (WGS) entry which is preliminary data.</text>
</comment>
<reference evidence="1 2" key="1">
    <citation type="submission" date="2023-07" db="EMBL/GenBank/DDBJ databases">
        <title>Novel Shewanella species isolated from Baltic Sea sediments.</title>
        <authorList>
            <person name="Martin-Rodriguez A.J."/>
        </authorList>
    </citation>
    <scope>NUCLEOTIDE SEQUENCE [LARGE SCALE GENOMIC DNA]</scope>
    <source>
        <strain evidence="1 2">SP2S1-2</strain>
    </source>
</reference>
<organism evidence="1 2">
    <name type="scientific">Shewanella scandinavica</name>
    <dbReference type="NCBI Taxonomy" id="3063538"/>
    <lineage>
        <taxon>Bacteria</taxon>
        <taxon>Pseudomonadati</taxon>
        <taxon>Pseudomonadota</taxon>
        <taxon>Gammaproteobacteria</taxon>
        <taxon>Alteromonadales</taxon>
        <taxon>Shewanellaceae</taxon>
        <taxon>Shewanella</taxon>
    </lineage>
</organism>